<evidence type="ECO:0000313" key="3">
    <source>
        <dbReference type="EMBL" id="WPB07817.1"/>
    </source>
</evidence>
<feature type="region of interest" description="Disordered" evidence="1">
    <location>
        <begin position="528"/>
        <end position="554"/>
    </location>
</feature>
<feature type="region of interest" description="Disordered" evidence="1">
    <location>
        <begin position="820"/>
        <end position="843"/>
    </location>
</feature>
<feature type="compositionally biased region" description="Polar residues" evidence="1">
    <location>
        <begin position="216"/>
        <end position="234"/>
    </location>
</feature>
<feature type="compositionally biased region" description="Low complexity" evidence="1">
    <location>
        <begin position="360"/>
        <end position="382"/>
    </location>
</feature>
<evidence type="ECO:0000313" key="5">
    <source>
        <dbReference type="Proteomes" id="UP001302367"/>
    </source>
</evidence>
<sequence length="858" mass="93581">MDTHAHGVELSAKDIFHRLQTFLSHTTTKLQFHSTGLPMDFNALASQLAGLGPPPPGISNSIHMPNNGMSESFMNLLYRNAQLETELRLVKDQLAQAQQSTQYLLRLLSGSSNLQPAHNMNNGAEPPSDTILPVMRKDSVTEVLEKPKESVPAAPLVNFEGTDSLLDLNAVEAAAGNTEPALQAHIHPRKLKPDSIGLGISQTSSSRSSIAMTTTEEATPSSSFANPSFRQQQQQPGFTIRQSDGTSMFVPTPSMDNPLETPFRSMTSSESLPILGHEHRSLAGKAFVWVEMTSEELTEVIARYAKEHPRHTAEEYRSYFEDVIRPAYHQQERERAQAREARGENGSVAKDIGEPSTNSSQFGGEQEGAAEASSLEGESSGEPIETQTLVDEIPTVVEKVPPEVKDDVCNSELANVASSTSVRFLEEKSSEALLTRAGPRSDEQTPPNGLGAEFDAIGGSLVAKELEFEASGDFAPEPELVLAAANVTPSTTVTSTPSTADYQPPRLYNPAALGDAKILQAEFQNRVPSRGRRHMDRSSRPERHDSKVSNYPGGCDRQGFNNTSYITYPNEIQDLFATAAECDEHPQRSVLVTNIPPSTTLLDVLSTIHSGQIFSSIFLDTSGMRTNPPISTATALLTFVHGRDALDFTKNSIQHPFSVQLLPTVSRPIHPSIGSSTRILSISDPKNIWTPNEVVLRLIANGVPHPLKAESSTETPGLLLFHFASMPEAQVAYHAISRDYAFFGNVEKGYFKDPCDNNKPLPTHRDEDPVQVQDTTTPLNPSQHHSKPQKQQQNVDETDGSEVETSHTLLSVDPVNQSSLLKSHSQLPPPPPPCPAKTIPYSSGIHTKIPYQSIMFEG</sequence>
<dbReference type="Proteomes" id="UP001302367">
    <property type="component" value="Chromosome 9"/>
</dbReference>
<feature type="region of interest" description="Disordered" evidence="1">
    <location>
        <begin position="193"/>
        <end position="234"/>
    </location>
</feature>
<organism evidence="2 4">
    <name type="scientific">Cercospora beticola</name>
    <name type="common">Sugarbeet leaf spot fungus</name>
    <dbReference type="NCBI Taxonomy" id="122368"/>
    <lineage>
        <taxon>Eukaryota</taxon>
        <taxon>Fungi</taxon>
        <taxon>Dikarya</taxon>
        <taxon>Ascomycota</taxon>
        <taxon>Pezizomycotina</taxon>
        <taxon>Dothideomycetes</taxon>
        <taxon>Dothideomycetidae</taxon>
        <taxon>Mycosphaerellales</taxon>
        <taxon>Mycosphaerellaceae</taxon>
        <taxon>Cercospora</taxon>
    </lineage>
</organism>
<dbReference type="OrthoDB" id="5244622at2759"/>
<dbReference type="EMBL" id="LKMD01000107">
    <property type="protein sequence ID" value="PIA90541.1"/>
    <property type="molecule type" value="Genomic_DNA"/>
</dbReference>
<feature type="compositionally biased region" description="Basic and acidic residues" evidence="1">
    <location>
        <begin position="536"/>
        <end position="547"/>
    </location>
</feature>
<evidence type="ECO:0000313" key="4">
    <source>
        <dbReference type="Proteomes" id="UP000230605"/>
    </source>
</evidence>
<reference evidence="2 4" key="1">
    <citation type="submission" date="2015-10" db="EMBL/GenBank/DDBJ databases">
        <title>The cercosporin biosynthetic gene cluster was horizontally transferred to several fungal lineages and shown to be expanded in Cercospora beticola based on microsynteny with recipient genomes.</title>
        <authorList>
            <person name="De Jonge R."/>
            <person name="Ebert M.K."/>
            <person name="Suttle J.C."/>
            <person name="Jurick Ii W.M."/>
            <person name="Secor G.A."/>
            <person name="Thomma B.P."/>
            <person name="Van De Peer Y."/>
            <person name="Bolton M.D."/>
        </authorList>
    </citation>
    <scope>NUCLEOTIDE SEQUENCE [LARGE SCALE GENOMIC DNA]</scope>
    <source>
        <strain evidence="2 4">09-40</strain>
    </source>
</reference>
<protein>
    <submittedName>
        <fullName evidence="2">Uncharacterized protein</fullName>
    </submittedName>
</protein>
<dbReference type="AlphaFoldDB" id="A0A2G5HDD0"/>
<evidence type="ECO:0000256" key="1">
    <source>
        <dbReference type="SAM" id="MobiDB-lite"/>
    </source>
</evidence>
<name>A0A2G5HDD0_CERBT</name>
<evidence type="ECO:0000313" key="2">
    <source>
        <dbReference type="EMBL" id="PIA90541.1"/>
    </source>
</evidence>
<keyword evidence="5" id="KW-1185">Reference proteome</keyword>
<gene>
    <name evidence="2" type="ORF">CB0940_10993</name>
    <name evidence="3" type="ORF">RHO25_012481</name>
</gene>
<feature type="region of interest" description="Disordered" evidence="1">
    <location>
        <begin position="754"/>
        <end position="805"/>
    </location>
</feature>
<accession>A0A2G5HDD0</accession>
<proteinExistence type="predicted"/>
<dbReference type="EMBL" id="CP134192">
    <property type="protein sequence ID" value="WPB07817.1"/>
    <property type="molecule type" value="Genomic_DNA"/>
</dbReference>
<reference evidence="3 5" key="2">
    <citation type="submission" date="2023-09" db="EMBL/GenBank/DDBJ databases">
        <title>Complete-Gapless Cercospora beticola genome.</title>
        <authorList>
            <person name="Wyatt N.A."/>
            <person name="Spanner R.E."/>
            <person name="Bolton M.D."/>
        </authorList>
    </citation>
    <scope>NUCLEOTIDE SEQUENCE [LARGE SCALE GENOMIC DNA]</scope>
    <source>
        <strain evidence="3">Cb09-40</strain>
    </source>
</reference>
<dbReference type="Proteomes" id="UP000230605">
    <property type="component" value="Chromosome 9"/>
</dbReference>
<feature type="compositionally biased region" description="Basic and acidic residues" evidence="1">
    <location>
        <begin position="330"/>
        <end position="343"/>
    </location>
</feature>
<feature type="region of interest" description="Disordered" evidence="1">
    <location>
        <begin position="330"/>
        <end position="393"/>
    </location>
</feature>
<feature type="compositionally biased region" description="Low complexity" evidence="1">
    <location>
        <begin position="201"/>
        <end position="215"/>
    </location>
</feature>